<evidence type="ECO:0000313" key="10">
    <source>
        <dbReference type="EMBL" id="MBB5192447.1"/>
    </source>
</evidence>
<dbReference type="GO" id="GO:0071555">
    <property type="term" value="P:cell wall organization"/>
    <property type="evidence" value="ECO:0007669"/>
    <property type="project" value="TreeGrafter"/>
</dbReference>
<evidence type="ECO:0000256" key="8">
    <source>
        <dbReference type="SAM" id="Phobius"/>
    </source>
</evidence>
<keyword evidence="2" id="KW-1003">Cell membrane</keyword>
<gene>
    <name evidence="10" type="ORF">HNQ50_003188</name>
</gene>
<keyword evidence="9" id="KW-0732">Signal</keyword>
<dbReference type="AlphaFoldDB" id="A0A840RH97"/>
<organism evidence="10 11">
    <name type="scientific">Silvimonas terrae</name>
    <dbReference type="NCBI Taxonomy" id="300266"/>
    <lineage>
        <taxon>Bacteria</taxon>
        <taxon>Pseudomonadati</taxon>
        <taxon>Pseudomonadota</taxon>
        <taxon>Betaproteobacteria</taxon>
        <taxon>Neisseriales</taxon>
        <taxon>Chitinibacteraceae</taxon>
        <taxon>Silvimonas</taxon>
    </lineage>
</organism>
<name>A0A840RH97_9NEIS</name>
<dbReference type="GO" id="GO:0009103">
    <property type="term" value="P:lipopolysaccharide biosynthetic process"/>
    <property type="evidence" value="ECO:0007669"/>
    <property type="project" value="TreeGrafter"/>
</dbReference>
<comment type="caution">
    <text evidence="10">The sequence shown here is derived from an EMBL/GenBank/DDBJ whole genome shotgun (WGS) entry which is preliminary data.</text>
</comment>
<feature type="chain" id="PRO_5032424161" evidence="9">
    <location>
        <begin position="29"/>
        <end position="370"/>
    </location>
</feature>
<dbReference type="EMBL" id="JACHHN010000006">
    <property type="protein sequence ID" value="MBB5192447.1"/>
    <property type="molecule type" value="Genomic_DNA"/>
</dbReference>
<comment type="cofactor">
    <cofactor evidence="7">
        <name>Mg(2+)</name>
        <dbReference type="ChEBI" id="CHEBI:18420"/>
    </cofactor>
</comment>
<proteinExistence type="predicted"/>
<keyword evidence="5 8" id="KW-1133">Transmembrane helix</keyword>
<dbReference type="InterPro" id="IPR000715">
    <property type="entry name" value="Glycosyl_transferase_4"/>
</dbReference>
<keyword evidence="4 8" id="KW-0812">Transmembrane</keyword>
<dbReference type="GO" id="GO:0044038">
    <property type="term" value="P:cell wall macromolecule biosynthetic process"/>
    <property type="evidence" value="ECO:0007669"/>
    <property type="project" value="TreeGrafter"/>
</dbReference>
<dbReference type="CDD" id="cd06912">
    <property type="entry name" value="GT_MraY_like"/>
    <property type="match status" value="1"/>
</dbReference>
<keyword evidence="7" id="KW-0460">Magnesium</keyword>
<dbReference type="PANTHER" id="PTHR22926:SF3">
    <property type="entry name" value="UNDECAPRENYL-PHOSPHATE ALPHA-N-ACETYLGLUCOSAMINYL 1-PHOSPHATE TRANSFERASE"/>
    <property type="match status" value="1"/>
</dbReference>
<evidence type="ECO:0000256" key="1">
    <source>
        <dbReference type="ARBA" id="ARBA00004651"/>
    </source>
</evidence>
<keyword evidence="11" id="KW-1185">Reference proteome</keyword>
<protein>
    <submittedName>
        <fullName evidence="10">UDP-N-acetylmuramyl pentapeptide phosphotransferase/UDP-N-acetylglucosamine-1-phosphate transferase</fullName>
    </submittedName>
</protein>
<feature type="transmembrane region" description="Helical" evidence="8">
    <location>
        <begin position="313"/>
        <end position="329"/>
    </location>
</feature>
<feature type="transmembrane region" description="Helical" evidence="8">
    <location>
        <begin position="138"/>
        <end position="159"/>
    </location>
</feature>
<feature type="binding site" evidence="7">
    <location>
        <position position="160"/>
    </location>
    <ligand>
        <name>Mg(2+)</name>
        <dbReference type="ChEBI" id="CHEBI:18420"/>
    </ligand>
</feature>
<keyword evidence="6 8" id="KW-0472">Membrane</keyword>
<feature type="binding site" evidence="7">
    <location>
        <position position="220"/>
    </location>
    <ligand>
        <name>Mg(2+)</name>
        <dbReference type="ChEBI" id="CHEBI:18420"/>
    </ligand>
</feature>
<feature type="signal peptide" evidence="9">
    <location>
        <begin position="1"/>
        <end position="28"/>
    </location>
</feature>
<evidence type="ECO:0000256" key="5">
    <source>
        <dbReference type="ARBA" id="ARBA00022989"/>
    </source>
</evidence>
<dbReference type="GO" id="GO:0016780">
    <property type="term" value="F:phosphotransferase activity, for other substituted phosphate groups"/>
    <property type="evidence" value="ECO:0007669"/>
    <property type="project" value="InterPro"/>
</dbReference>
<feature type="transmembrane region" description="Helical" evidence="8">
    <location>
        <begin position="221"/>
        <end position="239"/>
    </location>
</feature>
<dbReference type="PANTHER" id="PTHR22926">
    <property type="entry name" value="PHOSPHO-N-ACETYLMURAMOYL-PENTAPEPTIDE-TRANSFERASE"/>
    <property type="match status" value="1"/>
</dbReference>
<keyword evidence="7" id="KW-0479">Metal-binding</keyword>
<dbReference type="Pfam" id="PF00953">
    <property type="entry name" value="Glycos_transf_4"/>
    <property type="match status" value="1"/>
</dbReference>
<evidence type="ECO:0000256" key="6">
    <source>
        <dbReference type="ARBA" id="ARBA00023136"/>
    </source>
</evidence>
<evidence type="ECO:0000256" key="7">
    <source>
        <dbReference type="PIRSR" id="PIRSR600715-1"/>
    </source>
</evidence>
<evidence type="ECO:0000256" key="9">
    <source>
        <dbReference type="SAM" id="SignalP"/>
    </source>
</evidence>
<feature type="transmembrane region" description="Helical" evidence="8">
    <location>
        <begin position="245"/>
        <end position="264"/>
    </location>
</feature>
<evidence type="ECO:0000256" key="3">
    <source>
        <dbReference type="ARBA" id="ARBA00022679"/>
    </source>
</evidence>
<reference evidence="10 11" key="1">
    <citation type="submission" date="2020-08" db="EMBL/GenBank/DDBJ databases">
        <title>Genomic Encyclopedia of Type Strains, Phase IV (KMG-IV): sequencing the most valuable type-strain genomes for metagenomic binning, comparative biology and taxonomic classification.</title>
        <authorList>
            <person name="Goeker M."/>
        </authorList>
    </citation>
    <scope>NUCLEOTIDE SEQUENCE [LARGE SCALE GENOMIC DNA]</scope>
    <source>
        <strain evidence="10 11">DSM 18233</strain>
    </source>
</reference>
<accession>A0A840RH97</accession>
<comment type="subcellular location">
    <subcellularLocation>
        <location evidence="1">Cell membrane</location>
        <topology evidence="1">Multi-pass membrane protein</topology>
    </subcellularLocation>
</comment>
<evidence type="ECO:0000313" key="11">
    <source>
        <dbReference type="Proteomes" id="UP000543030"/>
    </source>
</evidence>
<keyword evidence="3 10" id="KW-0808">Transferase</keyword>
<feature type="transmembrane region" description="Helical" evidence="8">
    <location>
        <begin position="335"/>
        <end position="350"/>
    </location>
</feature>
<sequence length="370" mass="40941">MSLLYLFIALLVSFIVCMLLVHYAHAHAHVTGDHDTTGVQKFHDSPVPRVGGLALFAGMLSTLPAMFVLENGYDAHGALCFMLTAAAPLAGGVAEDVLKRGFIKLRLAAMIAGTLLMIALLGWRVVRLDISSVDHWLTLMPLLSVCLTVFAVTGVTNAINIIDGYNGLASAVSMIILTSIVYIALKVGDRQIAILAISLLGACAGFIFWNWPRGLIFLGDGGAYILGFVASSLAVALVMRNPAVSAWYALVLMLYPIVETVFTINRRVFRKDNPGFPDAAHLHQLIYKRMMRWAVGSCDVADRKMRNSMTSPYLWLFSSLSVIPASIFWQHGHLLQLFTLAFVLAYLWLYRRLARFRTPKWLIFRKPTKP</sequence>
<feature type="transmembrane region" description="Helical" evidence="8">
    <location>
        <begin position="191"/>
        <end position="209"/>
    </location>
</feature>
<feature type="transmembrane region" description="Helical" evidence="8">
    <location>
        <begin position="50"/>
        <end position="69"/>
    </location>
</feature>
<dbReference type="RefSeq" id="WP_184102110.1">
    <property type="nucleotide sequence ID" value="NZ_JACHHN010000006.1"/>
</dbReference>
<feature type="transmembrane region" description="Helical" evidence="8">
    <location>
        <begin position="166"/>
        <end position="185"/>
    </location>
</feature>
<feature type="transmembrane region" description="Helical" evidence="8">
    <location>
        <begin position="107"/>
        <end position="126"/>
    </location>
</feature>
<evidence type="ECO:0000256" key="2">
    <source>
        <dbReference type="ARBA" id="ARBA00022475"/>
    </source>
</evidence>
<evidence type="ECO:0000256" key="4">
    <source>
        <dbReference type="ARBA" id="ARBA00022692"/>
    </source>
</evidence>
<dbReference type="GO" id="GO:0046872">
    <property type="term" value="F:metal ion binding"/>
    <property type="evidence" value="ECO:0007669"/>
    <property type="project" value="UniProtKB-KW"/>
</dbReference>
<dbReference type="GO" id="GO:0005886">
    <property type="term" value="C:plasma membrane"/>
    <property type="evidence" value="ECO:0007669"/>
    <property type="project" value="UniProtKB-SubCell"/>
</dbReference>
<dbReference type="Proteomes" id="UP000543030">
    <property type="component" value="Unassembled WGS sequence"/>
</dbReference>